<dbReference type="OMA" id="SYVRNCF"/>
<evidence type="ECO:0000256" key="3">
    <source>
        <dbReference type="ARBA" id="ARBA00048461"/>
    </source>
</evidence>
<dbReference type="InterPro" id="IPR029058">
    <property type="entry name" value="AB_hydrolase_fold"/>
</dbReference>
<dbReference type="InterPro" id="IPR000073">
    <property type="entry name" value="AB_hydrolase_1"/>
</dbReference>
<dbReference type="STRING" id="1230383.A0A1M8A2I9"/>
<dbReference type="GO" id="GO:0051792">
    <property type="term" value="P:medium-chain fatty acid biosynthetic process"/>
    <property type="evidence" value="ECO:0007669"/>
    <property type="project" value="TreeGrafter"/>
</dbReference>
<keyword evidence="6" id="KW-1185">Reference proteome</keyword>
<comment type="catalytic activity">
    <reaction evidence="3">
        <text>a monoacylglycerol + H2O = glycerol + a fatty acid + H(+)</text>
        <dbReference type="Rhea" id="RHEA:15245"/>
        <dbReference type="ChEBI" id="CHEBI:15377"/>
        <dbReference type="ChEBI" id="CHEBI:15378"/>
        <dbReference type="ChEBI" id="CHEBI:17408"/>
        <dbReference type="ChEBI" id="CHEBI:17754"/>
        <dbReference type="ChEBI" id="CHEBI:28868"/>
    </reaction>
</comment>
<evidence type="ECO:0000256" key="2">
    <source>
        <dbReference type="ARBA" id="ARBA00047591"/>
    </source>
</evidence>
<gene>
    <name evidence="5" type="ORF">MSYG_0722</name>
</gene>
<comment type="catalytic activity">
    <reaction evidence="2">
        <text>a diacylglycerol + H2O = a monoacylglycerol + a fatty acid + H(+)</text>
        <dbReference type="Rhea" id="RHEA:32731"/>
        <dbReference type="ChEBI" id="CHEBI:15377"/>
        <dbReference type="ChEBI" id="CHEBI:15378"/>
        <dbReference type="ChEBI" id="CHEBI:17408"/>
        <dbReference type="ChEBI" id="CHEBI:18035"/>
        <dbReference type="ChEBI" id="CHEBI:28868"/>
    </reaction>
</comment>
<dbReference type="GO" id="GO:0051793">
    <property type="term" value="P:medium-chain fatty acid catabolic process"/>
    <property type="evidence" value="ECO:0007669"/>
    <property type="project" value="TreeGrafter"/>
</dbReference>
<dbReference type="PANTHER" id="PTHR10794:SF63">
    <property type="entry name" value="ALPHA_BETA HYDROLASE 1, ISOFORM A"/>
    <property type="match status" value="1"/>
</dbReference>
<comment type="similarity">
    <text evidence="1">Belongs to the AB hydrolase superfamily. AB hydrolase 4 family.</text>
</comment>
<dbReference type="Pfam" id="PF00561">
    <property type="entry name" value="Abhydrolase_1"/>
    <property type="match status" value="1"/>
</dbReference>
<evidence type="ECO:0000256" key="1">
    <source>
        <dbReference type="ARBA" id="ARBA00010884"/>
    </source>
</evidence>
<dbReference type="PANTHER" id="PTHR10794">
    <property type="entry name" value="ABHYDROLASE DOMAIN-CONTAINING PROTEIN"/>
    <property type="match status" value="1"/>
</dbReference>
<feature type="domain" description="AB hydrolase-1" evidence="4">
    <location>
        <begin position="109"/>
        <end position="386"/>
    </location>
</feature>
<dbReference type="GO" id="GO:0047372">
    <property type="term" value="F:monoacylglycerol lipase activity"/>
    <property type="evidence" value="ECO:0007669"/>
    <property type="project" value="TreeGrafter"/>
</dbReference>
<keyword evidence="5" id="KW-0808">Transferase</keyword>
<dbReference type="EMBL" id="LT671821">
    <property type="protein sequence ID" value="SHO76384.1"/>
    <property type="molecule type" value="Genomic_DNA"/>
</dbReference>
<dbReference type="Proteomes" id="UP000186303">
    <property type="component" value="Chromosome 1"/>
</dbReference>
<name>A0A1M8A2I9_MALS4</name>
<evidence type="ECO:0000259" key="4">
    <source>
        <dbReference type="Pfam" id="PF00561"/>
    </source>
</evidence>
<organism evidence="5 6">
    <name type="scientific">Malassezia sympodialis (strain ATCC 42132)</name>
    <name type="common">Atopic eczema-associated yeast</name>
    <dbReference type="NCBI Taxonomy" id="1230383"/>
    <lineage>
        <taxon>Eukaryota</taxon>
        <taxon>Fungi</taxon>
        <taxon>Dikarya</taxon>
        <taxon>Basidiomycota</taxon>
        <taxon>Ustilaginomycotina</taxon>
        <taxon>Malasseziomycetes</taxon>
        <taxon>Malasseziales</taxon>
        <taxon>Malasseziaceae</taxon>
        <taxon>Malassezia</taxon>
    </lineage>
</organism>
<proteinExistence type="inferred from homology"/>
<dbReference type="VEuPathDB" id="FungiDB:MSYG_0722"/>
<evidence type="ECO:0000313" key="6">
    <source>
        <dbReference type="Proteomes" id="UP000186303"/>
    </source>
</evidence>
<dbReference type="OrthoDB" id="5954035at2759"/>
<dbReference type="SUPFAM" id="SSF53474">
    <property type="entry name" value="alpha/beta-Hydrolases"/>
    <property type="match status" value="1"/>
</dbReference>
<sequence>MFGMMGMARNALLPRKFRFIIEYADSEPNAIVEMISRSCPSLCGAQAATATRWLPSGHAQTIWSSVADFSEVDKVEYKRKVIMVPDGGILSIDMAPVSLADPAPDDTRPTVVILHGLTGGSHESYVRNCVSKLSKPKEEGGHGMRCVVVNFRGCANTPLTSAQLYSACKTTDFSSALLLLTRMFPQSPMVAMGFSLGGAILAKYMGEAGSHTPLIGAITVGAPLELDTTAKALESTYISMMYAYALGSSLNALGRKHLDTLALSPDLWDALEMAFRTKIHPDKKRPVSKYKGRDPKPGTLRFIDHIITSRVGGLPTPYGSFPYPSADAYYAHSSPLHLLHKVARPMLALNADDDPVVPHSTLQHMIKNIQSSPNVVLAHSRCGGHLGWFAGPSGERWIYQPIGEFVDALCDTFAQHASKNNQGLGSGGPRMSPWKTGCIDKRMVQVELLPVSALPSILGQQSTTTATTPDNEPIMPWLKTHVLKHMPLVHPKDSPRATEQVPEGEILSLPLYSESLHPEVGYIELPVSVSTGGNGSVISADASAVTTAKEITGL</sequence>
<dbReference type="GO" id="GO:0008126">
    <property type="term" value="F:acetylesterase activity"/>
    <property type="evidence" value="ECO:0007669"/>
    <property type="project" value="TreeGrafter"/>
</dbReference>
<protein>
    <submittedName>
        <fullName evidence="5">Similar to S.cerevisiae protein YMR210W (Putative acyltransferase with similarity to Eeb1p and Eht1p)</fullName>
    </submittedName>
</protein>
<evidence type="ECO:0000313" key="5">
    <source>
        <dbReference type="EMBL" id="SHO76384.1"/>
    </source>
</evidence>
<accession>A0A1M8A2I9</accession>
<keyword evidence="5" id="KW-0012">Acyltransferase</keyword>
<dbReference type="AlphaFoldDB" id="A0A1M8A2I9"/>
<dbReference type="Gene3D" id="3.40.50.1820">
    <property type="entry name" value="alpha/beta hydrolase"/>
    <property type="match status" value="1"/>
</dbReference>
<reference evidence="6" key="1">
    <citation type="journal article" date="2017" name="Nucleic Acids Res.">
        <title>Proteogenomics produces comprehensive and highly accurate protein-coding gene annotation in a complete genome assembly of Malassezia sympodialis.</title>
        <authorList>
            <person name="Zhu Y."/>
            <person name="Engstroem P.G."/>
            <person name="Tellgren-Roth C."/>
            <person name="Baudo C.D."/>
            <person name="Kennell J.C."/>
            <person name="Sun S."/>
            <person name="Billmyre R.B."/>
            <person name="Schroeder M.S."/>
            <person name="Andersson A."/>
            <person name="Holm T."/>
            <person name="Sigurgeirsson B."/>
            <person name="Wu G."/>
            <person name="Sankaranarayanan S.R."/>
            <person name="Siddharthan R."/>
            <person name="Sanyal K."/>
            <person name="Lundeberg J."/>
            <person name="Nystedt B."/>
            <person name="Boekhout T."/>
            <person name="Dawson T.L. Jr."/>
            <person name="Heitman J."/>
            <person name="Scheynius A."/>
            <person name="Lehtioe J."/>
        </authorList>
    </citation>
    <scope>NUCLEOTIDE SEQUENCE [LARGE SCALE GENOMIC DNA]</scope>
    <source>
        <strain evidence="6">ATCC 42132</strain>
    </source>
</reference>
<dbReference type="InterPro" id="IPR050960">
    <property type="entry name" value="AB_hydrolase_4_sf"/>
</dbReference>
<dbReference type="GO" id="GO:0016746">
    <property type="term" value="F:acyltransferase activity"/>
    <property type="evidence" value="ECO:0007669"/>
    <property type="project" value="UniProtKB-KW"/>
</dbReference>